<dbReference type="EMBL" id="JBJYXY010000001">
    <property type="protein sequence ID" value="MFN2975768.1"/>
    <property type="molecule type" value="Genomic_DNA"/>
</dbReference>
<comment type="caution">
    <text evidence="10">The sequence shown here is derived from an EMBL/GenBank/DDBJ whole genome shotgun (WGS) entry which is preliminary data.</text>
</comment>
<dbReference type="Pfam" id="PF06750">
    <property type="entry name" value="A24_N_bact"/>
    <property type="match status" value="1"/>
</dbReference>
<evidence type="ECO:0000256" key="2">
    <source>
        <dbReference type="ARBA" id="ARBA00005801"/>
    </source>
</evidence>
<evidence type="ECO:0000256" key="3">
    <source>
        <dbReference type="ARBA" id="ARBA00022475"/>
    </source>
</evidence>
<reference evidence="10 11" key="1">
    <citation type="submission" date="2024-12" db="EMBL/GenBank/DDBJ databases">
        <authorList>
            <person name="Lee Y."/>
        </authorList>
    </citation>
    <scope>NUCLEOTIDE SEQUENCE [LARGE SCALE GENOMIC DNA]</scope>
    <source>
        <strain evidence="10 11">03SUJ4</strain>
    </source>
</reference>
<evidence type="ECO:0000256" key="4">
    <source>
        <dbReference type="ARBA" id="ARBA00022692"/>
    </source>
</evidence>
<keyword evidence="6 7" id="KW-0472">Membrane</keyword>
<dbReference type="RefSeq" id="WP_263412720.1">
    <property type="nucleotide sequence ID" value="NZ_BAABBH010000001.1"/>
</dbReference>
<gene>
    <name evidence="10" type="ORF">ACK2TP_08330</name>
</gene>
<dbReference type="InterPro" id="IPR010627">
    <property type="entry name" value="Prepilin_pept_A24_N"/>
</dbReference>
<dbReference type="InterPro" id="IPR050882">
    <property type="entry name" value="Prepilin_peptidase/N-MTase"/>
</dbReference>
<keyword evidence="5 7" id="KW-1133">Transmembrane helix</keyword>
<dbReference type="Proteomes" id="UP001634747">
    <property type="component" value="Unassembled WGS sequence"/>
</dbReference>
<evidence type="ECO:0000256" key="1">
    <source>
        <dbReference type="ARBA" id="ARBA00004651"/>
    </source>
</evidence>
<evidence type="ECO:0000256" key="7">
    <source>
        <dbReference type="SAM" id="Phobius"/>
    </source>
</evidence>
<proteinExistence type="inferred from homology"/>
<dbReference type="Gene3D" id="1.20.120.1220">
    <property type="match status" value="1"/>
</dbReference>
<name>A0ABW9KKC2_9BACT</name>
<evidence type="ECO:0000259" key="9">
    <source>
        <dbReference type="Pfam" id="PF06750"/>
    </source>
</evidence>
<evidence type="ECO:0000256" key="6">
    <source>
        <dbReference type="ARBA" id="ARBA00023136"/>
    </source>
</evidence>
<feature type="transmembrane region" description="Helical" evidence="7">
    <location>
        <begin position="78"/>
        <end position="97"/>
    </location>
</feature>
<keyword evidence="11" id="KW-1185">Reference proteome</keyword>
<comment type="similarity">
    <text evidence="2">Belongs to the peptidase A24 family.</text>
</comment>
<sequence>MLAEIATLAFALLLGLAFGSFLNVCIARLPSGESVVTPRSHCRSCNAPLRKRDNIPLLSYLLLRGRCHACGAPIPIRYPLVEVATAIWFALSALPLARLLADPASSGDALLASAVHFVAMAVLGFLLIGLAVMDWTDPRPTGYLPNEFTLGGLAAGIFFTFAESFFVPPVAVKTLFTPEEVFIAHRLLAALLGFLVLWLIRTVYRLVRKRPGMGAGDARLLAMMGSFLGLAPLCVAFLVGTGLAAIVGAALLVTRRGTAATPLRYGSFLAVGGLFAALWGDRLATWYLSLFR</sequence>
<feature type="transmembrane region" description="Helical" evidence="7">
    <location>
        <begin position="153"/>
        <end position="176"/>
    </location>
</feature>
<feature type="domain" description="Prepilin peptidase A24 N-terminal" evidence="9">
    <location>
        <begin position="13"/>
        <end position="94"/>
    </location>
</feature>
<keyword evidence="10" id="KW-0378">Hydrolase</keyword>
<dbReference type="Pfam" id="PF01478">
    <property type="entry name" value="Peptidase_A24"/>
    <property type="match status" value="1"/>
</dbReference>
<keyword evidence="3" id="KW-1003">Cell membrane</keyword>
<feature type="domain" description="Prepilin type IV endopeptidase peptidase" evidence="8">
    <location>
        <begin position="124"/>
        <end position="248"/>
    </location>
</feature>
<comment type="subcellular location">
    <subcellularLocation>
        <location evidence="1">Cell membrane</location>
        <topology evidence="1">Multi-pass membrane protein</topology>
    </subcellularLocation>
</comment>
<dbReference type="PANTHER" id="PTHR30487">
    <property type="entry name" value="TYPE 4 PREPILIN-LIKE PROTEINS LEADER PEPTIDE-PROCESSING ENZYME"/>
    <property type="match status" value="1"/>
</dbReference>
<evidence type="ECO:0000256" key="5">
    <source>
        <dbReference type="ARBA" id="ARBA00022989"/>
    </source>
</evidence>
<dbReference type="EC" id="3.4.23.-" evidence="10"/>
<protein>
    <submittedName>
        <fullName evidence="10">Prepilin peptidase</fullName>
        <ecNumber evidence="10">3.4.23.-</ecNumber>
    </submittedName>
</protein>
<feature type="transmembrane region" description="Helical" evidence="7">
    <location>
        <begin position="227"/>
        <end position="253"/>
    </location>
</feature>
<evidence type="ECO:0000313" key="10">
    <source>
        <dbReference type="EMBL" id="MFN2975768.1"/>
    </source>
</evidence>
<dbReference type="PANTHER" id="PTHR30487:SF0">
    <property type="entry name" value="PREPILIN LEADER PEPTIDASE_N-METHYLTRANSFERASE-RELATED"/>
    <property type="match status" value="1"/>
</dbReference>
<dbReference type="GO" id="GO:0016787">
    <property type="term" value="F:hydrolase activity"/>
    <property type="evidence" value="ECO:0007669"/>
    <property type="project" value="UniProtKB-KW"/>
</dbReference>
<dbReference type="InterPro" id="IPR000045">
    <property type="entry name" value="Prepilin_IV_endopep_pep"/>
</dbReference>
<evidence type="ECO:0000259" key="8">
    <source>
        <dbReference type="Pfam" id="PF01478"/>
    </source>
</evidence>
<feature type="transmembrane region" description="Helical" evidence="7">
    <location>
        <begin position="265"/>
        <end position="288"/>
    </location>
</feature>
<keyword evidence="4 7" id="KW-0812">Transmembrane</keyword>
<feature type="transmembrane region" description="Helical" evidence="7">
    <location>
        <begin position="109"/>
        <end position="133"/>
    </location>
</feature>
<accession>A0ABW9KKC2</accession>
<feature type="transmembrane region" description="Helical" evidence="7">
    <location>
        <begin position="188"/>
        <end position="207"/>
    </location>
</feature>
<organism evidence="10 11">
    <name type="scientific">Terriglobus aquaticus</name>
    <dbReference type="NCBI Taxonomy" id="940139"/>
    <lineage>
        <taxon>Bacteria</taxon>
        <taxon>Pseudomonadati</taxon>
        <taxon>Acidobacteriota</taxon>
        <taxon>Terriglobia</taxon>
        <taxon>Terriglobales</taxon>
        <taxon>Acidobacteriaceae</taxon>
        <taxon>Terriglobus</taxon>
    </lineage>
</organism>
<evidence type="ECO:0000313" key="11">
    <source>
        <dbReference type="Proteomes" id="UP001634747"/>
    </source>
</evidence>